<feature type="transmembrane region" description="Helical" evidence="1">
    <location>
        <begin position="227"/>
        <end position="243"/>
    </location>
</feature>
<dbReference type="Pfam" id="PF12679">
    <property type="entry name" value="ABC2_membrane_2"/>
    <property type="match status" value="1"/>
</dbReference>
<evidence type="ECO:0000256" key="1">
    <source>
        <dbReference type="SAM" id="Phobius"/>
    </source>
</evidence>
<keyword evidence="1" id="KW-0812">Transmembrane</keyword>
<dbReference type="OrthoDB" id="609779at2"/>
<gene>
    <name evidence="3" type="ORF">EZ444_11275</name>
</gene>
<keyword evidence="1" id="KW-1133">Transmembrane helix</keyword>
<proteinExistence type="predicted"/>
<feature type="transmembrane region" description="Helical" evidence="1">
    <location>
        <begin position="61"/>
        <end position="78"/>
    </location>
</feature>
<dbReference type="PANTHER" id="PTHR37305">
    <property type="entry name" value="INTEGRAL MEMBRANE PROTEIN-RELATED"/>
    <property type="match status" value="1"/>
</dbReference>
<evidence type="ECO:0000313" key="3">
    <source>
        <dbReference type="EMBL" id="TCC96552.1"/>
    </source>
</evidence>
<dbReference type="GO" id="GO:0140359">
    <property type="term" value="F:ABC-type transporter activity"/>
    <property type="evidence" value="ECO:0007669"/>
    <property type="project" value="InterPro"/>
</dbReference>
<dbReference type="RefSeq" id="WP_131608848.1">
    <property type="nucleotide sequence ID" value="NZ_SJSM01000005.1"/>
</dbReference>
<dbReference type="Proteomes" id="UP000291117">
    <property type="component" value="Unassembled WGS sequence"/>
</dbReference>
<sequence>MMNKIYKIAQSELKCLFYSPIAWLSLAIFAGQSAFSFLEGLENCRANIAMGINIPMITTEVFSQGLFSNVAAHLYLYIPLLTMGLMSRETSSGSIKLLQSAPVKIREIILGKYLGMMIYGFLLILILLVYCLVGFFTIKSLDISLLLPGLLSIYLLICAYVAIGLFLSCLTSYQVVAAVSTLATFAALSFIGTVGQDVDFIRDLTSFLSISGRTHAMITGLLASKDVIYFILIIILFLCLSIFRLQSERAFNSNLYVTGKYALLFFTVLVLGYVTSRPSLVYYKDMTATKFLTLTPNSLRVVEQLKGPFHVTTYVNLLSGNLDIGLPTNRNRDAVQLLDYQRLIPGFEHRYVYYYDYSSDKGTARNFVKGPDDDLKASAEKFAETLDLDINDFLPPAKIRTLINLKEEDNRLVRRLAYNGKSTFLRFFNDPGRYADEAEITAAIRRLLTVAPKIAFVTGNQERSIDKAGDRDYAVVSSKDFRNSLVNQGFDIISLDLRNNKIPEGLSALVLADPTVPLSIETCDKIKVYLNSGGNMLIAGEPGRQSLLNPVLASIGLSLSESMVINQTADYAPDLIFGQFAIHADQVDSSFKLLKELNAPVALSSSTALEIEKKGDFRVEPILISPVSATLGNNTGKGAPLPLMMALTRKRNNNEQRILVSGDADFMSNIGLQREKTANFNLMTGIFKWFSNGELPINTQRPEAKDNIVLASRESISMMKMIMVWITPGLLLAVGGTLLILRKRR</sequence>
<feature type="transmembrane region" description="Helical" evidence="1">
    <location>
        <begin position="143"/>
        <end position="168"/>
    </location>
</feature>
<reference evidence="3 4" key="1">
    <citation type="submission" date="2019-02" db="EMBL/GenBank/DDBJ databases">
        <title>Pedobacter sp. RP-3-8 sp. nov., isolated from Arctic soil.</title>
        <authorList>
            <person name="Dahal R.H."/>
        </authorList>
    </citation>
    <scope>NUCLEOTIDE SEQUENCE [LARGE SCALE GENOMIC DNA]</scope>
    <source>
        <strain evidence="3 4">RP-3-8</strain>
    </source>
</reference>
<protein>
    <submittedName>
        <fullName evidence="3">ABC transporter permease</fullName>
    </submittedName>
</protein>
<evidence type="ECO:0000259" key="2">
    <source>
        <dbReference type="Pfam" id="PF09822"/>
    </source>
</evidence>
<dbReference type="Pfam" id="PF09822">
    <property type="entry name" value="ABC_transp_aux"/>
    <property type="match status" value="1"/>
</dbReference>
<feature type="transmembrane region" description="Helical" evidence="1">
    <location>
        <begin position="255"/>
        <end position="274"/>
    </location>
</feature>
<dbReference type="GO" id="GO:0005886">
    <property type="term" value="C:plasma membrane"/>
    <property type="evidence" value="ECO:0007669"/>
    <property type="project" value="UniProtKB-SubCell"/>
</dbReference>
<dbReference type="InterPro" id="IPR019196">
    <property type="entry name" value="ABC_transp_unknown"/>
</dbReference>
<feature type="transmembrane region" description="Helical" evidence="1">
    <location>
        <begin position="722"/>
        <end position="741"/>
    </location>
</feature>
<evidence type="ECO:0000313" key="4">
    <source>
        <dbReference type="Proteomes" id="UP000291117"/>
    </source>
</evidence>
<dbReference type="EMBL" id="SJSM01000005">
    <property type="protein sequence ID" value="TCC96552.1"/>
    <property type="molecule type" value="Genomic_DNA"/>
</dbReference>
<dbReference type="AlphaFoldDB" id="A0A4R0NC32"/>
<feature type="domain" description="ABC-type uncharacterised transport system" evidence="2">
    <location>
        <begin position="452"/>
        <end position="671"/>
    </location>
</feature>
<organism evidence="3 4">
    <name type="scientific">Pedobacter hiemivivus</name>
    <dbReference type="NCBI Taxonomy" id="2530454"/>
    <lineage>
        <taxon>Bacteria</taxon>
        <taxon>Pseudomonadati</taxon>
        <taxon>Bacteroidota</taxon>
        <taxon>Sphingobacteriia</taxon>
        <taxon>Sphingobacteriales</taxon>
        <taxon>Sphingobacteriaceae</taxon>
        <taxon>Pedobacter</taxon>
    </lineage>
</organism>
<comment type="caution">
    <text evidence="3">The sequence shown here is derived from an EMBL/GenBank/DDBJ whole genome shotgun (WGS) entry which is preliminary data.</text>
</comment>
<feature type="transmembrane region" description="Helical" evidence="1">
    <location>
        <begin position="113"/>
        <end position="137"/>
    </location>
</feature>
<accession>A0A4R0NC32</accession>
<feature type="transmembrane region" description="Helical" evidence="1">
    <location>
        <begin position="21"/>
        <end position="41"/>
    </location>
</feature>
<feature type="transmembrane region" description="Helical" evidence="1">
    <location>
        <begin position="175"/>
        <end position="195"/>
    </location>
</feature>
<keyword evidence="1" id="KW-0472">Membrane</keyword>
<name>A0A4R0NC32_9SPHI</name>
<keyword evidence="4" id="KW-1185">Reference proteome</keyword>
<dbReference type="PANTHER" id="PTHR37305:SF1">
    <property type="entry name" value="MEMBRANE PROTEIN"/>
    <property type="match status" value="1"/>
</dbReference>